<evidence type="ECO:0000313" key="4">
    <source>
        <dbReference type="EMBL" id="KAH7153501.1"/>
    </source>
</evidence>
<dbReference type="PANTHER" id="PTHR43477">
    <property type="entry name" value="DIHYDROANTICAPSIN 7-DEHYDROGENASE"/>
    <property type="match status" value="1"/>
</dbReference>
<dbReference type="PRINTS" id="PR00081">
    <property type="entry name" value="GDHRDH"/>
</dbReference>
<evidence type="ECO:0000256" key="3">
    <source>
        <dbReference type="ARBA" id="ARBA00023002"/>
    </source>
</evidence>
<comment type="caution">
    <text evidence="4">The sequence shown here is derived from an EMBL/GenBank/DDBJ whole genome shotgun (WGS) entry which is preliminary data.</text>
</comment>
<gene>
    <name evidence="4" type="ORF">EDB81DRAFT_791505</name>
</gene>
<dbReference type="Proteomes" id="UP000738349">
    <property type="component" value="Unassembled WGS sequence"/>
</dbReference>
<dbReference type="PANTHER" id="PTHR43477:SF1">
    <property type="entry name" value="DIHYDROANTICAPSIN 7-DEHYDROGENASE"/>
    <property type="match status" value="1"/>
</dbReference>
<evidence type="ECO:0000256" key="1">
    <source>
        <dbReference type="ARBA" id="ARBA00006484"/>
    </source>
</evidence>
<dbReference type="AlphaFoldDB" id="A0A9P9F7A1"/>
<dbReference type="OrthoDB" id="294295at2759"/>
<keyword evidence="3" id="KW-0560">Oxidoreductase</keyword>
<evidence type="ECO:0000256" key="2">
    <source>
        <dbReference type="ARBA" id="ARBA00022857"/>
    </source>
</evidence>
<organism evidence="4 5">
    <name type="scientific">Dactylonectria macrodidyma</name>
    <dbReference type="NCBI Taxonomy" id="307937"/>
    <lineage>
        <taxon>Eukaryota</taxon>
        <taxon>Fungi</taxon>
        <taxon>Dikarya</taxon>
        <taxon>Ascomycota</taxon>
        <taxon>Pezizomycotina</taxon>
        <taxon>Sordariomycetes</taxon>
        <taxon>Hypocreomycetidae</taxon>
        <taxon>Hypocreales</taxon>
        <taxon>Nectriaceae</taxon>
        <taxon>Dactylonectria</taxon>
    </lineage>
</organism>
<dbReference type="InterPro" id="IPR036291">
    <property type="entry name" value="NAD(P)-bd_dom_sf"/>
</dbReference>
<dbReference type="InterPro" id="IPR051122">
    <property type="entry name" value="SDR_DHRS6-like"/>
</dbReference>
<dbReference type="Gene3D" id="3.40.50.720">
    <property type="entry name" value="NAD(P)-binding Rossmann-like Domain"/>
    <property type="match status" value="1"/>
</dbReference>
<dbReference type="InterPro" id="IPR002347">
    <property type="entry name" value="SDR_fam"/>
</dbReference>
<reference evidence="4" key="1">
    <citation type="journal article" date="2021" name="Nat. Commun.">
        <title>Genetic determinants of endophytism in the Arabidopsis root mycobiome.</title>
        <authorList>
            <person name="Mesny F."/>
            <person name="Miyauchi S."/>
            <person name="Thiergart T."/>
            <person name="Pickel B."/>
            <person name="Atanasova L."/>
            <person name="Karlsson M."/>
            <person name="Huettel B."/>
            <person name="Barry K.W."/>
            <person name="Haridas S."/>
            <person name="Chen C."/>
            <person name="Bauer D."/>
            <person name="Andreopoulos W."/>
            <person name="Pangilinan J."/>
            <person name="LaButti K."/>
            <person name="Riley R."/>
            <person name="Lipzen A."/>
            <person name="Clum A."/>
            <person name="Drula E."/>
            <person name="Henrissat B."/>
            <person name="Kohler A."/>
            <person name="Grigoriev I.V."/>
            <person name="Martin F.M."/>
            <person name="Hacquard S."/>
        </authorList>
    </citation>
    <scope>NUCLEOTIDE SEQUENCE</scope>
    <source>
        <strain evidence="4">MPI-CAGE-AT-0147</strain>
    </source>
</reference>
<keyword evidence="5" id="KW-1185">Reference proteome</keyword>
<dbReference type="InterPro" id="IPR057571">
    <property type="entry name" value="SDR_PhqE-like"/>
</dbReference>
<proteinExistence type="inferred from homology"/>
<accession>A0A9P9F7A1</accession>
<dbReference type="Pfam" id="PF23441">
    <property type="entry name" value="SDR"/>
    <property type="match status" value="1"/>
</dbReference>
<name>A0A9P9F7A1_9HYPO</name>
<comment type="similarity">
    <text evidence="1">Belongs to the short-chain dehydrogenases/reductases (SDR) family.</text>
</comment>
<dbReference type="CDD" id="cd05233">
    <property type="entry name" value="SDR_c"/>
    <property type="match status" value="1"/>
</dbReference>
<protein>
    <submittedName>
        <fullName evidence="4">Uncharacterized protein</fullName>
    </submittedName>
</protein>
<keyword evidence="2" id="KW-0521">NADP</keyword>
<evidence type="ECO:0000313" key="5">
    <source>
        <dbReference type="Proteomes" id="UP000738349"/>
    </source>
</evidence>
<sequence length="270" mass="28375">MSAPLKYTSKLFGARVLIIGGSNGIGYAVAEGVIEHGAAGVVISSSNADRVAGAVSRLKQTYSTTECQISGFPCDLSQDDTIESSIIALFDAVTVNGTQKLDHIAFTAGEQPVVKPLEEVDIHFIKKTGMVRVFAPMLMAKHAVKYLNPGPTSSITLTTGASSEKPIPNWVVLGSYTAALKGLARSLALDLKPIRVNVACHGAVDTDLVEGLIGEVSSEQREQARSGFAKATATGVLGKPEDAAEAYLYFMKDRNVTGTSVDTDGGMLLL</sequence>
<dbReference type="GO" id="GO:0016491">
    <property type="term" value="F:oxidoreductase activity"/>
    <property type="evidence" value="ECO:0007669"/>
    <property type="project" value="UniProtKB-KW"/>
</dbReference>
<dbReference type="EMBL" id="JAGMUV010000006">
    <property type="protein sequence ID" value="KAH7153501.1"/>
    <property type="molecule type" value="Genomic_DNA"/>
</dbReference>
<dbReference type="SUPFAM" id="SSF51735">
    <property type="entry name" value="NAD(P)-binding Rossmann-fold domains"/>
    <property type="match status" value="1"/>
</dbReference>